<dbReference type="AlphaFoldDB" id="A0AAV3RPP5"/>
<keyword evidence="3" id="KW-1185">Reference proteome</keyword>
<accession>A0AAV3RPP5</accession>
<evidence type="ECO:0000313" key="3">
    <source>
        <dbReference type="Proteomes" id="UP001454036"/>
    </source>
</evidence>
<proteinExistence type="predicted"/>
<sequence>MLVGGGIMEVDSGIKDSLGFVFVVMATRGNKDGLSESISSKSTSASSLSPAVNGESPCLISKRPYVGHTHDYTRTSEEPFLVMATLRYFVWVRPGQDVSLSKGGELSLERSMGGKE</sequence>
<comment type="caution">
    <text evidence="2">The sequence shown here is derived from an EMBL/GenBank/DDBJ whole genome shotgun (WGS) entry which is preliminary data.</text>
</comment>
<dbReference type="EMBL" id="BAABME010011135">
    <property type="protein sequence ID" value="GAA0183292.1"/>
    <property type="molecule type" value="Genomic_DNA"/>
</dbReference>
<feature type="region of interest" description="Disordered" evidence="1">
    <location>
        <begin position="32"/>
        <end position="56"/>
    </location>
</feature>
<dbReference type="Proteomes" id="UP001454036">
    <property type="component" value="Unassembled WGS sequence"/>
</dbReference>
<evidence type="ECO:0000313" key="2">
    <source>
        <dbReference type="EMBL" id="GAA0183292.1"/>
    </source>
</evidence>
<feature type="compositionally biased region" description="Low complexity" evidence="1">
    <location>
        <begin position="35"/>
        <end position="49"/>
    </location>
</feature>
<protein>
    <submittedName>
        <fullName evidence="2">Uncharacterized protein</fullName>
    </submittedName>
</protein>
<reference evidence="2 3" key="1">
    <citation type="submission" date="2024-01" db="EMBL/GenBank/DDBJ databases">
        <title>The complete chloroplast genome sequence of Lithospermum erythrorhizon: insights into the phylogenetic relationship among Boraginaceae species and the maternal lineages of purple gromwells.</title>
        <authorList>
            <person name="Okada T."/>
            <person name="Watanabe K."/>
        </authorList>
    </citation>
    <scope>NUCLEOTIDE SEQUENCE [LARGE SCALE GENOMIC DNA]</scope>
</reference>
<name>A0AAV3RPP5_LITER</name>
<evidence type="ECO:0000256" key="1">
    <source>
        <dbReference type="SAM" id="MobiDB-lite"/>
    </source>
</evidence>
<gene>
    <name evidence="2" type="ORF">LIER_30728</name>
</gene>
<organism evidence="2 3">
    <name type="scientific">Lithospermum erythrorhizon</name>
    <name type="common">Purple gromwell</name>
    <name type="synonym">Lithospermum officinale var. erythrorhizon</name>
    <dbReference type="NCBI Taxonomy" id="34254"/>
    <lineage>
        <taxon>Eukaryota</taxon>
        <taxon>Viridiplantae</taxon>
        <taxon>Streptophyta</taxon>
        <taxon>Embryophyta</taxon>
        <taxon>Tracheophyta</taxon>
        <taxon>Spermatophyta</taxon>
        <taxon>Magnoliopsida</taxon>
        <taxon>eudicotyledons</taxon>
        <taxon>Gunneridae</taxon>
        <taxon>Pentapetalae</taxon>
        <taxon>asterids</taxon>
        <taxon>lamiids</taxon>
        <taxon>Boraginales</taxon>
        <taxon>Boraginaceae</taxon>
        <taxon>Boraginoideae</taxon>
        <taxon>Lithospermeae</taxon>
        <taxon>Lithospermum</taxon>
    </lineage>
</organism>